<evidence type="ECO:0000256" key="2">
    <source>
        <dbReference type="ARBA" id="ARBA00022801"/>
    </source>
</evidence>
<dbReference type="EMBL" id="UGYW01000002">
    <property type="protein sequence ID" value="SUJ02537.1"/>
    <property type="molecule type" value="Genomic_DNA"/>
</dbReference>
<gene>
    <name evidence="6" type="ORF">NCTC11388_01073</name>
</gene>
<reference evidence="6 7" key="1">
    <citation type="submission" date="2018-06" db="EMBL/GenBank/DDBJ databases">
        <authorList>
            <consortium name="Pathogen Informatics"/>
            <person name="Doyle S."/>
        </authorList>
    </citation>
    <scope>NUCLEOTIDE SEQUENCE [LARGE SCALE GENOMIC DNA]</scope>
    <source>
        <strain evidence="6 7">NCTC11388</strain>
    </source>
</reference>
<keyword evidence="1" id="KW-0547">Nucleotide-binding</keyword>
<keyword evidence="4" id="KW-0067">ATP-binding</keyword>
<evidence type="ECO:0000256" key="3">
    <source>
        <dbReference type="ARBA" id="ARBA00022806"/>
    </source>
</evidence>
<dbReference type="RefSeq" id="WP_115169383.1">
    <property type="nucleotide sequence ID" value="NZ_UGYW01000002.1"/>
</dbReference>
<evidence type="ECO:0000259" key="5">
    <source>
        <dbReference type="Pfam" id="PF13361"/>
    </source>
</evidence>
<sequence length="160" mass="18808">MITILNELPDFSKTVQDWTTETQLFLKNRLKLNYDVDFNLRNRKSKYFEKTTLLETVSQHFKKSFSAFNIPITTIHQVKGQTLDSILVFFNERKHKDNILFENISNSGNIFPDETRRLIYVALSRPKYLLAMAFPDSIKDIDLKKKFGEAIKIVTQEELI</sequence>
<evidence type="ECO:0000313" key="7">
    <source>
        <dbReference type="Proteomes" id="UP000254893"/>
    </source>
</evidence>
<keyword evidence="3" id="KW-0347">Helicase</keyword>
<keyword evidence="2" id="KW-0378">Hydrolase</keyword>
<dbReference type="Pfam" id="PF13361">
    <property type="entry name" value="UvrD_C"/>
    <property type="match status" value="1"/>
</dbReference>
<dbReference type="GO" id="GO:0005524">
    <property type="term" value="F:ATP binding"/>
    <property type="evidence" value="ECO:0007669"/>
    <property type="project" value="UniProtKB-KW"/>
</dbReference>
<evidence type="ECO:0000256" key="1">
    <source>
        <dbReference type="ARBA" id="ARBA00022741"/>
    </source>
</evidence>
<dbReference type="Proteomes" id="UP000254893">
    <property type="component" value="Unassembled WGS sequence"/>
</dbReference>
<dbReference type="GO" id="GO:0016787">
    <property type="term" value="F:hydrolase activity"/>
    <property type="evidence" value="ECO:0007669"/>
    <property type="project" value="UniProtKB-KW"/>
</dbReference>
<protein>
    <recommendedName>
        <fullName evidence="5">UvrD-like helicase C-terminal domain-containing protein</fullName>
    </recommendedName>
</protein>
<name>A0A380BKC6_SPHSI</name>
<dbReference type="GO" id="GO:0004386">
    <property type="term" value="F:helicase activity"/>
    <property type="evidence" value="ECO:0007669"/>
    <property type="project" value="UniProtKB-KW"/>
</dbReference>
<dbReference type="Gene3D" id="3.40.50.300">
    <property type="entry name" value="P-loop containing nucleotide triphosphate hydrolases"/>
    <property type="match status" value="1"/>
</dbReference>
<feature type="domain" description="UvrD-like helicase C-terminal" evidence="5">
    <location>
        <begin position="49"/>
        <end position="133"/>
    </location>
</feature>
<accession>A0A380BKC6</accession>
<dbReference type="AlphaFoldDB" id="A0A380BKC6"/>
<dbReference type="InterPro" id="IPR014017">
    <property type="entry name" value="DNA_helicase_UvrD-like_C"/>
</dbReference>
<dbReference type="InterPro" id="IPR027417">
    <property type="entry name" value="P-loop_NTPase"/>
</dbReference>
<dbReference type="SUPFAM" id="SSF52540">
    <property type="entry name" value="P-loop containing nucleoside triphosphate hydrolases"/>
    <property type="match status" value="1"/>
</dbReference>
<proteinExistence type="predicted"/>
<organism evidence="6 7">
    <name type="scientific">Sphingobacterium spiritivorum</name>
    <name type="common">Flavobacterium spiritivorum</name>
    <dbReference type="NCBI Taxonomy" id="258"/>
    <lineage>
        <taxon>Bacteria</taxon>
        <taxon>Pseudomonadati</taxon>
        <taxon>Bacteroidota</taxon>
        <taxon>Sphingobacteriia</taxon>
        <taxon>Sphingobacteriales</taxon>
        <taxon>Sphingobacteriaceae</taxon>
        <taxon>Sphingobacterium</taxon>
    </lineage>
</organism>
<evidence type="ECO:0000256" key="4">
    <source>
        <dbReference type="ARBA" id="ARBA00022840"/>
    </source>
</evidence>
<evidence type="ECO:0000313" key="6">
    <source>
        <dbReference type="EMBL" id="SUJ02537.1"/>
    </source>
</evidence>